<dbReference type="Proteomes" id="UP001610446">
    <property type="component" value="Unassembled WGS sequence"/>
</dbReference>
<evidence type="ECO:0008006" key="3">
    <source>
        <dbReference type="Google" id="ProtNLM"/>
    </source>
</evidence>
<evidence type="ECO:0000313" key="1">
    <source>
        <dbReference type="EMBL" id="KAL2824826.1"/>
    </source>
</evidence>
<protein>
    <recommendedName>
        <fullName evidence="3">F-box domain-containing protein</fullName>
    </recommendedName>
</protein>
<keyword evidence="2" id="KW-1185">Reference proteome</keyword>
<evidence type="ECO:0000313" key="2">
    <source>
        <dbReference type="Proteomes" id="UP001610446"/>
    </source>
</evidence>
<comment type="caution">
    <text evidence="1">The sequence shown here is derived from an EMBL/GenBank/DDBJ whole genome shotgun (WGS) entry which is preliminary data.</text>
</comment>
<proteinExistence type="predicted"/>
<gene>
    <name evidence="1" type="ORF">BJY01DRAFT_256403</name>
</gene>
<accession>A0ABR4IAP7</accession>
<sequence length="215" mass="23582">MSLPPVFSPYSADHALVGGLKVPETGRHTPDRPSNCPRLDLTSGLQLADSTVSQESSLMELPIELIIASFDTLRLEPVAQTALSMSCKKLLQISSTTTLLSCCLKPGSSHRTLLSTIGPRINNNNTSRISPAWHICQPCGKLKPTSAAYWAAKRNDVRYEDDGVPQWLWNVGVRNFTTKKSAACLNCEVAHWRNFLTRLVNMGLCDLGAEIGAYR</sequence>
<name>A0ABR4IAP7_9EURO</name>
<dbReference type="EMBL" id="JBFXLU010000532">
    <property type="protein sequence ID" value="KAL2824826.1"/>
    <property type="molecule type" value="Genomic_DNA"/>
</dbReference>
<organism evidence="1 2">
    <name type="scientific">Aspergillus pseudoustus</name>
    <dbReference type="NCBI Taxonomy" id="1810923"/>
    <lineage>
        <taxon>Eukaryota</taxon>
        <taxon>Fungi</taxon>
        <taxon>Dikarya</taxon>
        <taxon>Ascomycota</taxon>
        <taxon>Pezizomycotina</taxon>
        <taxon>Eurotiomycetes</taxon>
        <taxon>Eurotiomycetidae</taxon>
        <taxon>Eurotiales</taxon>
        <taxon>Aspergillaceae</taxon>
        <taxon>Aspergillus</taxon>
        <taxon>Aspergillus subgen. Nidulantes</taxon>
    </lineage>
</organism>
<reference evidence="1 2" key="1">
    <citation type="submission" date="2024-07" db="EMBL/GenBank/DDBJ databases">
        <title>Section-level genome sequencing and comparative genomics of Aspergillus sections Usti and Cavernicolus.</title>
        <authorList>
            <consortium name="Lawrence Berkeley National Laboratory"/>
            <person name="Nybo J.L."/>
            <person name="Vesth T.C."/>
            <person name="Theobald S."/>
            <person name="Frisvad J.C."/>
            <person name="Larsen T.O."/>
            <person name="Kjaerboelling I."/>
            <person name="Rothschild-Mancinelli K."/>
            <person name="Lyhne E.K."/>
            <person name="Kogle M.E."/>
            <person name="Barry K."/>
            <person name="Clum A."/>
            <person name="Na H."/>
            <person name="Ledsgaard L."/>
            <person name="Lin J."/>
            <person name="Lipzen A."/>
            <person name="Kuo A."/>
            <person name="Riley R."/>
            <person name="Mondo S."/>
            <person name="Labutti K."/>
            <person name="Haridas S."/>
            <person name="Pangalinan J."/>
            <person name="Salamov A.A."/>
            <person name="Simmons B.A."/>
            <person name="Magnuson J.K."/>
            <person name="Chen J."/>
            <person name="Drula E."/>
            <person name="Henrissat B."/>
            <person name="Wiebenga A."/>
            <person name="Lubbers R.J."/>
            <person name="Gomes A.C."/>
            <person name="Makela M.R."/>
            <person name="Stajich J."/>
            <person name="Grigoriev I.V."/>
            <person name="Mortensen U.H."/>
            <person name="De Vries R.P."/>
            <person name="Baker S.E."/>
            <person name="Andersen M.R."/>
        </authorList>
    </citation>
    <scope>NUCLEOTIDE SEQUENCE [LARGE SCALE GENOMIC DNA]</scope>
    <source>
        <strain evidence="1 2">CBS 123904</strain>
    </source>
</reference>